<dbReference type="STRING" id="51028.A0A0N4UXX0"/>
<keyword evidence="3 8" id="KW-0498">Mitosis</keyword>
<accession>A0A0N4UXX0</accession>
<evidence type="ECO:0000313" key="12">
    <source>
        <dbReference type="Proteomes" id="UP000274131"/>
    </source>
</evidence>
<keyword evidence="6 8" id="KW-0131">Cell cycle</keyword>
<evidence type="ECO:0000313" key="11">
    <source>
        <dbReference type="EMBL" id="VDD86968.1"/>
    </source>
</evidence>
<name>A0A0N4UXX0_ENTVE</name>
<evidence type="ECO:0000259" key="10">
    <source>
        <dbReference type="PROSITE" id="PS50206"/>
    </source>
</evidence>
<dbReference type="Proteomes" id="UP000274131">
    <property type="component" value="Unassembled WGS sequence"/>
</dbReference>
<keyword evidence="4 8" id="KW-0378">Hydrolase</keyword>
<evidence type="ECO:0000256" key="6">
    <source>
        <dbReference type="ARBA" id="ARBA00023306"/>
    </source>
</evidence>
<evidence type="ECO:0000256" key="1">
    <source>
        <dbReference type="ARBA" id="ARBA00011065"/>
    </source>
</evidence>
<proteinExistence type="inferred from homology"/>
<dbReference type="AlphaFoldDB" id="A0A0N4UXX0"/>
<dbReference type="PRINTS" id="PR00716">
    <property type="entry name" value="MPIPHPHTASE"/>
</dbReference>
<dbReference type="EC" id="3.1.3.48" evidence="8"/>
<reference evidence="13" key="1">
    <citation type="submission" date="2017-02" db="UniProtKB">
        <authorList>
            <consortium name="WormBaseParasite"/>
        </authorList>
    </citation>
    <scope>IDENTIFICATION</scope>
</reference>
<comment type="function">
    <text evidence="8">Tyrosine protein phosphatase which functions as a dosage-dependent inducer of mitotic progression.</text>
</comment>
<dbReference type="EMBL" id="UXUI01007320">
    <property type="protein sequence ID" value="VDD86968.1"/>
    <property type="molecule type" value="Genomic_DNA"/>
</dbReference>
<evidence type="ECO:0000256" key="2">
    <source>
        <dbReference type="ARBA" id="ARBA00022618"/>
    </source>
</evidence>
<evidence type="ECO:0000256" key="7">
    <source>
        <dbReference type="ARBA" id="ARBA00051722"/>
    </source>
</evidence>
<dbReference type="SUPFAM" id="SSF52821">
    <property type="entry name" value="Rhodanese/Cell cycle control phosphatase"/>
    <property type="match status" value="1"/>
</dbReference>
<feature type="domain" description="Rhodanese" evidence="10">
    <location>
        <begin position="250"/>
        <end position="352"/>
    </location>
</feature>
<protein>
    <recommendedName>
        <fullName evidence="8">M-phase inducer phosphatase</fullName>
        <ecNumber evidence="8">3.1.3.48</ecNumber>
    </recommendedName>
</protein>
<dbReference type="PROSITE" id="PS50206">
    <property type="entry name" value="RHODANESE_3"/>
    <property type="match status" value="1"/>
</dbReference>
<keyword evidence="12" id="KW-1185">Reference proteome</keyword>
<dbReference type="PANTHER" id="PTHR10828:SF76">
    <property type="entry name" value="M-PHASE INDUCER PHOSPHATASE"/>
    <property type="match status" value="1"/>
</dbReference>
<dbReference type="OrthoDB" id="26523at2759"/>
<feature type="compositionally biased region" description="Polar residues" evidence="9">
    <location>
        <begin position="426"/>
        <end position="435"/>
    </location>
</feature>
<dbReference type="InterPro" id="IPR000751">
    <property type="entry name" value="MPI_Phosphatase"/>
</dbReference>
<dbReference type="InterPro" id="IPR001763">
    <property type="entry name" value="Rhodanese-like_dom"/>
</dbReference>
<dbReference type="GO" id="GO:0051301">
    <property type="term" value="P:cell division"/>
    <property type="evidence" value="ECO:0007669"/>
    <property type="project" value="UniProtKB-UniRule"/>
</dbReference>
<comment type="catalytic activity">
    <reaction evidence="7 8">
        <text>O-phospho-L-tyrosyl-[protein] + H2O = L-tyrosyl-[protein] + phosphate</text>
        <dbReference type="Rhea" id="RHEA:10684"/>
        <dbReference type="Rhea" id="RHEA-COMP:10136"/>
        <dbReference type="Rhea" id="RHEA-COMP:20101"/>
        <dbReference type="ChEBI" id="CHEBI:15377"/>
        <dbReference type="ChEBI" id="CHEBI:43474"/>
        <dbReference type="ChEBI" id="CHEBI:46858"/>
        <dbReference type="ChEBI" id="CHEBI:61978"/>
        <dbReference type="EC" id="3.1.3.48"/>
    </reaction>
</comment>
<dbReference type="GO" id="GO:0005634">
    <property type="term" value="C:nucleus"/>
    <property type="evidence" value="ECO:0007669"/>
    <property type="project" value="TreeGrafter"/>
</dbReference>
<evidence type="ECO:0000313" key="13">
    <source>
        <dbReference type="WBParaSite" id="EVEC_0000240301-mRNA-1"/>
    </source>
</evidence>
<gene>
    <name evidence="11" type="ORF">EVEC_LOCUS2111</name>
</gene>
<organism evidence="13">
    <name type="scientific">Enterobius vermicularis</name>
    <name type="common">Human pinworm</name>
    <dbReference type="NCBI Taxonomy" id="51028"/>
    <lineage>
        <taxon>Eukaryota</taxon>
        <taxon>Metazoa</taxon>
        <taxon>Ecdysozoa</taxon>
        <taxon>Nematoda</taxon>
        <taxon>Chromadorea</taxon>
        <taxon>Rhabditida</taxon>
        <taxon>Spirurina</taxon>
        <taxon>Oxyuridomorpha</taxon>
        <taxon>Oxyuroidea</taxon>
        <taxon>Oxyuridae</taxon>
        <taxon>Enterobius</taxon>
    </lineage>
</organism>
<dbReference type="GO" id="GO:0004725">
    <property type="term" value="F:protein tyrosine phosphatase activity"/>
    <property type="evidence" value="ECO:0007669"/>
    <property type="project" value="UniProtKB-UniRule"/>
</dbReference>
<dbReference type="GO" id="GO:0005737">
    <property type="term" value="C:cytoplasm"/>
    <property type="evidence" value="ECO:0007669"/>
    <property type="project" value="TreeGrafter"/>
</dbReference>
<dbReference type="InterPro" id="IPR036873">
    <property type="entry name" value="Rhodanese-like_dom_sf"/>
</dbReference>
<dbReference type="GO" id="GO:0010971">
    <property type="term" value="P:positive regulation of G2/M transition of mitotic cell cycle"/>
    <property type="evidence" value="ECO:0007669"/>
    <property type="project" value="TreeGrafter"/>
</dbReference>
<evidence type="ECO:0000256" key="4">
    <source>
        <dbReference type="ARBA" id="ARBA00022801"/>
    </source>
</evidence>
<evidence type="ECO:0000256" key="8">
    <source>
        <dbReference type="RuleBase" id="RU368028"/>
    </source>
</evidence>
<keyword evidence="2 8" id="KW-0132">Cell division</keyword>
<dbReference type="Gene3D" id="3.40.250.10">
    <property type="entry name" value="Rhodanese-like domain"/>
    <property type="match status" value="1"/>
</dbReference>
<reference evidence="11 12" key="2">
    <citation type="submission" date="2018-10" db="EMBL/GenBank/DDBJ databases">
        <authorList>
            <consortium name="Pathogen Informatics"/>
        </authorList>
    </citation>
    <scope>NUCLEOTIDE SEQUENCE [LARGE SCALE GENOMIC DNA]</scope>
</reference>
<evidence type="ECO:0000256" key="5">
    <source>
        <dbReference type="ARBA" id="ARBA00022912"/>
    </source>
</evidence>
<evidence type="ECO:0000256" key="3">
    <source>
        <dbReference type="ARBA" id="ARBA00022776"/>
    </source>
</evidence>
<feature type="region of interest" description="Disordered" evidence="9">
    <location>
        <begin position="418"/>
        <end position="470"/>
    </location>
</feature>
<dbReference type="WBParaSite" id="EVEC_0000240301-mRNA-1">
    <property type="protein sequence ID" value="EVEC_0000240301-mRNA-1"/>
    <property type="gene ID" value="EVEC_0000240301"/>
</dbReference>
<dbReference type="GO" id="GO:0000086">
    <property type="term" value="P:G2/M transition of mitotic cell cycle"/>
    <property type="evidence" value="ECO:0007669"/>
    <property type="project" value="TreeGrafter"/>
</dbReference>
<dbReference type="SMART" id="SM00450">
    <property type="entry name" value="RHOD"/>
    <property type="match status" value="1"/>
</dbReference>
<comment type="similarity">
    <text evidence="1 8">Belongs to the MPI phosphatase family.</text>
</comment>
<dbReference type="GO" id="GO:0110032">
    <property type="term" value="P:positive regulation of G2/MI transition of meiotic cell cycle"/>
    <property type="evidence" value="ECO:0007669"/>
    <property type="project" value="TreeGrafter"/>
</dbReference>
<dbReference type="CDD" id="cd01530">
    <property type="entry name" value="Cdc25"/>
    <property type="match status" value="1"/>
</dbReference>
<dbReference type="Pfam" id="PF00581">
    <property type="entry name" value="Rhodanese"/>
    <property type="match status" value="1"/>
</dbReference>
<dbReference type="PANTHER" id="PTHR10828">
    <property type="entry name" value="M-PHASE INDUCER PHOSPHATASE DUAL SPECIFICITY PHOSPHATASE CDC25"/>
    <property type="match status" value="1"/>
</dbReference>
<sequence length="470" mass="53647">MSFTATSKEISWIAMEQDSDSRDSGITVGREEVSNSSQDSIVNEWHTKLSSSPRVLFGLDEGIEDLVLSEISSNKENGESFAASLRQLGKHGFSKENKTGLMDVTNKDVHDESPKSHLTKVVKRSRLHDFNFNVSKRTSRMYSNVELQNSRKRNLEITPVIQLKKKDNRSDGAKVVTRQRDLHSFIRTQSCSVVEASGRSKAPEKGLPQTLRVNYSLETISKPQIESVAFKSVSGDVIAKLMTSMSEEEFRKKFLIVDCRYPYEYNGGHLKGAVNIFDTALIKEVFFPESADQFKETSSKIPIFYCEYSQKRGPQMAHALRREDRKRNEERYPEVDYKEMYLLDRGYKKFFEVDKYVHLCEPQSYTAMIASPHKEDLKRYQMHKSKSTTCIGTYLFGGQRELPKVRNRFAVSVEEPLFENDDPSVSDPSNLSPASRKSRRGNMFGSPFTLPEPKTPEQTPLKPIPFGSYS</sequence>
<evidence type="ECO:0000256" key="9">
    <source>
        <dbReference type="SAM" id="MobiDB-lite"/>
    </source>
</evidence>
<dbReference type="FunFam" id="3.40.250.10:FF:000021">
    <property type="entry name" value="M-phase inducer phosphatase cdc-25.2"/>
    <property type="match status" value="1"/>
</dbReference>
<keyword evidence="5 8" id="KW-0904">Protein phosphatase</keyword>